<dbReference type="EMBL" id="CCXS01000001">
    <property type="protein sequence ID" value="CEG23298.1"/>
    <property type="molecule type" value="Genomic_DNA"/>
</dbReference>
<protein>
    <recommendedName>
        <fullName evidence="4">DUF4367 domain-containing protein</fullName>
    </recommendedName>
</protein>
<dbReference type="Proteomes" id="UP000043699">
    <property type="component" value="Unassembled WGS sequence"/>
</dbReference>
<accession>A0A098ELY4</accession>
<dbReference type="STRING" id="1499687.BN1080_02249"/>
<dbReference type="AlphaFoldDB" id="A0A098ELY4"/>
<feature type="signal peptide" evidence="1">
    <location>
        <begin position="1"/>
        <end position="22"/>
    </location>
</feature>
<evidence type="ECO:0000313" key="2">
    <source>
        <dbReference type="EMBL" id="CEG23298.1"/>
    </source>
</evidence>
<feature type="chain" id="PRO_5039662863" description="DUF4367 domain-containing protein" evidence="1">
    <location>
        <begin position="23"/>
        <end position="171"/>
    </location>
</feature>
<evidence type="ECO:0000256" key="1">
    <source>
        <dbReference type="SAM" id="SignalP"/>
    </source>
</evidence>
<evidence type="ECO:0008006" key="4">
    <source>
        <dbReference type="Google" id="ProtNLM"/>
    </source>
</evidence>
<dbReference type="OrthoDB" id="2450230at2"/>
<sequence>MPRRKLGLAVIAAAFLLAGCVATPEERVANGMESVESAFEQQPENTNEQTDHVEFYLPGGYTVEEPSDENNIIITKGSDSFVLFVNPNESADSRLFYDLQKANPEQEWIADETFEENGRFGFATVRNIAEDLYELVVSAGGVKMTTISKESKIDGNLEWMMKTVRSIDSEE</sequence>
<reference evidence="2 3" key="1">
    <citation type="submission" date="2014-09" db="EMBL/GenBank/DDBJ databases">
        <authorList>
            <person name="Urmite Genomes Urmite Genomes"/>
        </authorList>
    </citation>
    <scope>NUCLEOTIDE SEQUENCE [LARGE SCALE GENOMIC DNA]</scope>
    <source>
        <strain evidence="2 3">ES2</strain>
    </source>
</reference>
<proteinExistence type="predicted"/>
<evidence type="ECO:0000313" key="3">
    <source>
        <dbReference type="Proteomes" id="UP000043699"/>
    </source>
</evidence>
<dbReference type="PROSITE" id="PS51257">
    <property type="entry name" value="PROKAR_LIPOPROTEIN"/>
    <property type="match status" value="1"/>
</dbReference>
<organism evidence="2 3">
    <name type="scientific">Planococcus massiliensis</name>
    <dbReference type="NCBI Taxonomy" id="1499687"/>
    <lineage>
        <taxon>Bacteria</taxon>
        <taxon>Bacillati</taxon>
        <taxon>Bacillota</taxon>
        <taxon>Bacilli</taxon>
        <taxon>Bacillales</taxon>
        <taxon>Caryophanaceae</taxon>
        <taxon>Planococcus</taxon>
    </lineage>
</organism>
<dbReference type="RefSeq" id="WP_052652070.1">
    <property type="nucleotide sequence ID" value="NZ_CCXS01000001.1"/>
</dbReference>
<keyword evidence="1" id="KW-0732">Signal</keyword>
<keyword evidence="3" id="KW-1185">Reference proteome</keyword>
<gene>
    <name evidence="2" type="ORF">BN1080_02249</name>
</gene>
<name>A0A098ELY4_9BACL</name>